<feature type="coiled-coil region" evidence="1">
    <location>
        <begin position="27"/>
        <end position="61"/>
    </location>
</feature>
<dbReference type="AlphaFoldDB" id="A0A9P6EAC7"/>
<evidence type="ECO:0000313" key="3">
    <source>
        <dbReference type="Proteomes" id="UP000807306"/>
    </source>
</evidence>
<reference evidence="2" key="1">
    <citation type="submission" date="2020-11" db="EMBL/GenBank/DDBJ databases">
        <authorList>
            <consortium name="DOE Joint Genome Institute"/>
            <person name="Ahrendt S."/>
            <person name="Riley R."/>
            <person name="Andreopoulos W."/>
            <person name="Labutti K."/>
            <person name="Pangilinan J."/>
            <person name="Ruiz-Duenas F.J."/>
            <person name="Barrasa J.M."/>
            <person name="Sanchez-Garcia M."/>
            <person name="Camarero S."/>
            <person name="Miyauchi S."/>
            <person name="Serrano A."/>
            <person name="Linde D."/>
            <person name="Babiker R."/>
            <person name="Drula E."/>
            <person name="Ayuso-Fernandez I."/>
            <person name="Pacheco R."/>
            <person name="Padilla G."/>
            <person name="Ferreira P."/>
            <person name="Barriuso J."/>
            <person name="Kellner H."/>
            <person name="Castanera R."/>
            <person name="Alfaro M."/>
            <person name="Ramirez L."/>
            <person name="Pisabarro A.G."/>
            <person name="Kuo A."/>
            <person name="Tritt A."/>
            <person name="Lipzen A."/>
            <person name="He G."/>
            <person name="Yan M."/>
            <person name="Ng V."/>
            <person name="Cullen D."/>
            <person name="Martin F."/>
            <person name="Rosso M.-N."/>
            <person name="Henrissat B."/>
            <person name="Hibbett D."/>
            <person name="Martinez A.T."/>
            <person name="Grigoriev I.V."/>
        </authorList>
    </citation>
    <scope>NUCLEOTIDE SEQUENCE</scope>
    <source>
        <strain evidence="2">CBS 506.95</strain>
    </source>
</reference>
<organism evidence="2 3">
    <name type="scientific">Crepidotus variabilis</name>
    <dbReference type="NCBI Taxonomy" id="179855"/>
    <lineage>
        <taxon>Eukaryota</taxon>
        <taxon>Fungi</taxon>
        <taxon>Dikarya</taxon>
        <taxon>Basidiomycota</taxon>
        <taxon>Agaricomycotina</taxon>
        <taxon>Agaricomycetes</taxon>
        <taxon>Agaricomycetidae</taxon>
        <taxon>Agaricales</taxon>
        <taxon>Agaricineae</taxon>
        <taxon>Crepidotaceae</taxon>
        <taxon>Crepidotus</taxon>
    </lineage>
</organism>
<proteinExistence type="predicted"/>
<gene>
    <name evidence="2" type="ORF">CPB83DRAFT_772315</name>
</gene>
<evidence type="ECO:0000313" key="2">
    <source>
        <dbReference type="EMBL" id="KAF9525283.1"/>
    </source>
</evidence>
<dbReference type="Proteomes" id="UP000807306">
    <property type="component" value="Unassembled WGS sequence"/>
</dbReference>
<accession>A0A9P6EAC7</accession>
<protein>
    <recommendedName>
        <fullName evidence="4">F-box domain-containing protein</fullName>
    </recommendedName>
</protein>
<evidence type="ECO:0000256" key="1">
    <source>
        <dbReference type="SAM" id="Coils"/>
    </source>
</evidence>
<comment type="caution">
    <text evidence="2">The sequence shown here is derived from an EMBL/GenBank/DDBJ whole genome shotgun (WGS) entry which is preliminary data.</text>
</comment>
<dbReference type="OrthoDB" id="3221235at2759"/>
<feature type="non-terminal residue" evidence="2">
    <location>
        <position position="182"/>
    </location>
</feature>
<name>A0A9P6EAC7_9AGAR</name>
<evidence type="ECO:0008006" key="4">
    <source>
        <dbReference type="Google" id="ProtNLM"/>
    </source>
</evidence>
<sequence>MEPEIAALVPTNEAPSEELMTRVRGLLAKPLQEIDQVDKEIQRLENNLNAIRDKRIKTQQLVHSYQAVLSPARRLPHDILREIFLHCLPANRNPIMSASEAPMVLTRVCSSWRAVALSSPRIWARLHIPFPGNAFDTSSPFGSSDRKLATENPKYVETMKRRCEVVEQWLLRSGDCPLSISL</sequence>
<keyword evidence="1" id="KW-0175">Coiled coil</keyword>
<dbReference type="Gene3D" id="1.20.1280.50">
    <property type="match status" value="1"/>
</dbReference>
<dbReference type="EMBL" id="MU157886">
    <property type="protein sequence ID" value="KAF9525283.1"/>
    <property type="molecule type" value="Genomic_DNA"/>
</dbReference>
<keyword evidence="3" id="KW-1185">Reference proteome</keyword>